<evidence type="ECO:0000256" key="3">
    <source>
        <dbReference type="ARBA" id="ARBA00022989"/>
    </source>
</evidence>
<dbReference type="RefSeq" id="WP_181718406.1">
    <property type="nucleotide sequence ID" value="NZ_MN386974.1"/>
</dbReference>
<dbReference type="SUPFAM" id="SSF54427">
    <property type="entry name" value="NTF2-like"/>
    <property type="match status" value="1"/>
</dbReference>
<feature type="compositionally biased region" description="Basic and acidic residues" evidence="5">
    <location>
        <begin position="20"/>
        <end position="29"/>
    </location>
</feature>
<feature type="domain" description="Bacterial virulence protein VirB8" evidence="7">
    <location>
        <begin position="47"/>
        <end position="134"/>
    </location>
</feature>
<geneLocation type="plasmid" evidence="8">
    <name>pPaeBURNS1</name>
</geneLocation>
<dbReference type="Gene3D" id="3.10.450.230">
    <property type="entry name" value="VirB8 protein"/>
    <property type="match status" value="1"/>
</dbReference>
<feature type="region of interest" description="Disordered" evidence="5">
    <location>
        <begin position="14"/>
        <end position="39"/>
    </location>
</feature>
<evidence type="ECO:0000259" key="7">
    <source>
        <dbReference type="Pfam" id="PF04335"/>
    </source>
</evidence>
<dbReference type="InterPro" id="IPR007430">
    <property type="entry name" value="VirB8"/>
</dbReference>
<name>A0A6C0L0Y4_PSEAI</name>
<organism evidence="8">
    <name type="scientific">Pseudomonas aeruginosa</name>
    <dbReference type="NCBI Taxonomy" id="287"/>
    <lineage>
        <taxon>Bacteria</taxon>
        <taxon>Pseudomonadati</taxon>
        <taxon>Pseudomonadota</taxon>
        <taxon>Gammaproteobacteria</taxon>
        <taxon>Pseudomonadales</taxon>
        <taxon>Pseudomonadaceae</taxon>
        <taxon>Pseudomonas</taxon>
    </lineage>
</organism>
<evidence type="ECO:0000256" key="5">
    <source>
        <dbReference type="SAM" id="MobiDB-lite"/>
    </source>
</evidence>
<keyword evidence="2 6" id="KW-0812">Transmembrane</keyword>
<evidence type="ECO:0000313" key="8">
    <source>
        <dbReference type="EMBL" id="QHU24241.1"/>
    </source>
</evidence>
<accession>A0A6C0L0Y4</accession>
<keyword evidence="8" id="KW-0614">Plasmid</keyword>
<comment type="subcellular location">
    <subcellularLocation>
        <location evidence="1">Membrane</location>
        <topology evidence="1">Single-pass membrane protein</topology>
    </subcellularLocation>
</comment>
<feature type="domain" description="Bacterial virulence protein VirB8" evidence="7">
    <location>
        <begin position="142"/>
        <end position="286"/>
    </location>
</feature>
<evidence type="ECO:0000256" key="6">
    <source>
        <dbReference type="SAM" id="Phobius"/>
    </source>
</evidence>
<dbReference type="CDD" id="cd16425">
    <property type="entry name" value="TrbF"/>
    <property type="match status" value="1"/>
</dbReference>
<dbReference type="Pfam" id="PF04335">
    <property type="entry name" value="VirB8"/>
    <property type="match status" value="2"/>
</dbReference>
<dbReference type="GO" id="GO:0016020">
    <property type="term" value="C:membrane"/>
    <property type="evidence" value="ECO:0007669"/>
    <property type="project" value="UniProtKB-SubCell"/>
</dbReference>
<reference evidence="8" key="1">
    <citation type="submission" date="2019-08" db="EMBL/GenBank/DDBJ databases">
        <title>A bacterial plasmid from a hospital Burns Unit conferring resistance to chlorite.</title>
        <authorList>
            <person name="Gambari R."/>
            <person name="Aggarwal N."/>
            <person name="Quick J."/>
            <person name="Perez-Soto N."/>
            <person name="Wearn C.M."/>
            <person name="Webber M.A."/>
            <person name="Loman N.J."/>
            <person name="Thomas C.M."/>
        </authorList>
    </citation>
    <scope>NUCLEOTIDE SEQUENCE</scope>
    <source>
        <strain evidence="8">1943</strain>
        <plasmid evidence="8">pPaeBURNS1</plasmid>
    </source>
</reference>
<feature type="transmembrane region" description="Helical" evidence="6">
    <location>
        <begin position="65"/>
        <end position="86"/>
    </location>
</feature>
<evidence type="ECO:0000256" key="1">
    <source>
        <dbReference type="ARBA" id="ARBA00004167"/>
    </source>
</evidence>
<keyword evidence="4 6" id="KW-0472">Membrane</keyword>
<protein>
    <submittedName>
        <fullName evidence="8">TrbF</fullName>
    </submittedName>
</protein>
<evidence type="ECO:0000256" key="2">
    <source>
        <dbReference type="ARBA" id="ARBA00022692"/>
    </source>
</evidence>
<dbReference type="AlphaFoldDB" id="A0A6C0L0Y4"/>
<dbReference type="InterPro" id="IPR032710">
    <property type="entry name" value="NTF2-like_dom_sf"/>
</dbReference>
<dbReference type="InterPro" id="IPR035658">
    <property type="entry name" value="TrbF"/>
</dbReference>
<evidence type="ECO:0000256" key="4">
    <source>
        <dbReference type="ARBA" id="ARBA00023136"/>
    </source>
</evidence>
<dbReference type="EMBL" id="MN386974">
    <property type="protein sequence ID" value="QHU24241.1"/>
    <property type="molecule type" value="Genomic_DNA"/>
</dbReference>
<keyword evidence="3 6" id="KW-1133">Transmembrane helix</keyword>
<gene>
    <name evidence="8" type="primary">trbF</name>
</gene>
<proteinExistence type="predicted"/>
<sequence>MSIADTLKGLIFKKPANSAEPRDPRRSKEPLAGGRRAGEAENPYLAARRTWNDHVGSVVSQRQTWQVIGILSLLIALAGVGGVIHIGSQSKFIPYVVEVDKLGQTVAAGPVQAAGKADPRVIHAAVADWMSCARIAGPVQAAGKADPRVIHAAVADWMSCARMVSPDVALQRKCVFKAYSMLAPNDPATPKMNEWLNGTPDSSPFKRAEKEMVSVEIKTVIPQTPDTWQVEWVETTRDRQGTLKGQPVTWRALVTTYIAEVTPNTTDEQLRNNPLSIYVRDYSWSRIQ</sequence>